<feature type="compositionally biased region" description="Gly residues" evidence="1">
    <location>
        <begin position="536"/>
        <end position="554"/>
    </location>
</feature>
<dbReference type="EMBL" id="CAJNNW010032038">
    <property type="protein sequence ID" value="CAE8710764.1"/>
    <property type="molecule type" value="Genomic_DNA"/>
</dbReference>
<sequence>MAGTNDLLSESPATATAATTTAARQAAEVVRAIQKLHLACHQRSVNTLAFSMPDFGSPELLAKREAWLQVNGLLKDWVSGSNRGDPNSGLAAGKPALFVDSSVLLPCDKASIDRGLWDEDRVHFSPAGSRHFGRALAQHVLSYFGVEAVGGSPDEDMDAPSGLGELEEGGLCLVLGGAAAAGAGASLAGPGGWAFQLADALEESGLKVENKALLGSRAKAWQELLESPGNNDNNNNSNQEFSDLLAQATVVLLSLTPQDEMAADLVSASLEQVVGQFAESYRHCARAIRARCGAKTRVVLGGPHPPSSSSEDQRKLLVRLRDVMSAWDEVDHVIDFLQGCWGDEAFTDCGLPNDLGHQQLLTCVNRPAVQGAGSRAKCQELIQAGLLVSKAASAPGKYPGEAPLRGRFVATENFFYERDRLKLPLKGDMPSMLAAAEAACSQELPAKDPEAPSDSAVLRVGQPAFVSASPFSVSGGLSGVRSPSSQASLQPRPVLESGKGSAAESPSFWSLATGLAIGAGLAASKSSAATQLRAYGKGGGKGESRGGGGGGYGGGGGERSYGGGGGGGSSYGSQGGGRSQGGGGYGGGGGGGGYGGGGGGGMGGRDIRQLTEAKRSREASQFSSYQRSLVQRGAPPRDERFWQAEEQELFQTTHVSKGINFAAYDKIDVKVQ</sequence>
<feature type="region of interest" description="Disordered" evidence="1">
    <location>
        <begin position="535"/>
        <end position="554"/>
    </location>
</feature>
<proteinExistence type="predicted"/>
<gene>
    <name evidence="2" type="ORF">PGLA2088_LOCUS36109</name>
</gene>
<feature type="compositionally biased region" description="Polar residues" evidence="1">
    <location>
        <begin position="619"/>
        <end position="629"/>
    </location>
</feature>
<dbReference type="Proteomes" id="UP000626109">
    <property type="component" value="Unassembled WGS sequence"/>
</dbReference>
<feature type="compositionally biased region" description="Basic and acidic residues" evidence="1">
    <location>
        <begin position="605"/>
        <end position="618"/>
    </location>
</feature>
<dbReference type="InterPro" id="IPR036514">
    <property type="entry name" value="SGNH_hydro_sf"/>
</dbReference>
<evidence type="ECO:0000313" key="2">
    <source>
        <dbReference type="EMBL" id="CAE8710764.1"/>
    </source>
</evidence>
<organism evidence="2 3">
    <name type="scientific">Polarella glacialis</name>
    <name type="common">Dinoflagellate</name>
    <dbReference type="NCBI Taxonomy" id="89957"/>
    <lineage>
        <taxon>Eukaryota</taxon>
        <taxon>Sar</taxon>
        <taxon>Alveolata</taxon>
        <taxon>Dinophyceae</taxon>
        <taxon>Suessiales</taxon>
        <taxon>Suessiaceae</taxon>
        <taxon>Polarella</taxon>
    </lineage>
</organism>
<comment type="caution">
    <text evidence="2">The sequence shown here is derived from an EMBL/GenBank/DDBJ whole genome shotgun (WGS) entry which is preliminary data.</text>
</comment>
<feature type="region of interest" description="Disordered" evidence="1">
    <location>
        <begin position="596"/>
        <end position="638"/>
    </location>
</feature>
<name>A0A813KW28_POLGL</name>
<evidence type="ECO:0000313" key="3">
    <source>
        <dbReference type="Proteomes" id="UP000626109"/>
    </source>
</evidence>
<accession>A0A813KW28</accession>
<feature type="region of interest" description="Disordered" evidence="1">
    <location>
        <begin position="564"/>
        <end position="584"/>
    </location>
</feature>
<dbReference type="Gene3D" id="3.40.50.1110">
    <property type="entry name" value="SGNH hydrolase"/>
    <property type="match status" value="1"/>
</dbReference>
<reference evidence="2" key="1">
    <citation type="submission" date="2021-02" db="EMBL/GenBank/DDBJ databases">
        <authorList>
            <person name="Dougan E. K."/>
            <person name="Rhodes N."/>
            <person name="Thang M."/>
            <person name="Chan C."/>
        </authorList>
    </citation>
    <scope>NUCLEOTIDE SEQUENCE</scope>
</reference>
<protein>
    <submittedName>
        <fullName evidence="2">Uncharacterized protein</fullName>
    </submittedName>
</protein>
<feature type="non-terminal residue" evidence="2">
    <location>
        <position position="1"/>
    </location>
</feature>
<evidence type="ECO:0000256" key="1">
    <source>
        <dbReference type="SAM" id="MobiDB-lite"/>
    </source>
</evidence>
<dbReference type="SUPFAM" id="SSF52266">
    <property type="entry name" value="SGNH hydrolase"/>
    <property type="match status" value="1"/>
</dbReference>
<dbReference type="AlphaFoldDB" id="A0A813KW28"/>
<feature type="region of interest" description="Disordered" evidence="1">
    <location>
        <begin position="476"/>
        <end position="503"/>
    </location>
</feature>